<gene>
    <name evidence="1" type="ORF">ACFFRI_21190</name>
</gene>
<dbReference type="InterPro" id="IPR036691">
    <property type="entry name" value="Endo/exonu/phosph_ase_sf"/>
</dbReference>
<comment type="caution">
    <text evidence="1">The sequence shown here is derived from an EMBL/GenBank/DDBJ whole genome shotgun (WGS) entry which is preliminary data.</text>
</comment>
<proteinExistence type="predicted"/>
<dbReference type="SUPFAM" id="SSF56219">
    <property type="entry name" value="DNase I-like"/>
    <property type="match status" value="1"/>
</dbReference>
<evidence type="ECO:0000313" key="2">
    <source>
        <dbReference type="Proteomes" id="UP001589750"/>
    </source>
</evidence>
<accession>A0ABV5KGP5</accession>
<evidence type="ECO:0000313" key="1">
    <source>
        <dbReference type="EMBL" id="MFB9315572.1"/>
    </source>
</evidence>
<reference evidence="1 2" key="1">
    <citation type="submission" date="2024-09" db="EMBL/GenBank/DDBJ databases">
        <authorList>
            <person name="Sun Q."/>
            <person name="Mori K."/>
        </authorList>
    </citation>
    <scope>NUCLEOTIDE SEQUENCE [LARGE SCALE GENOMIC DNA]</scope>
    <source>
        <strain evidence="1 2">JCM 9626</strain>
    </source>
</reference>
<dbReference type="RefSeq" id="WP_140009128.1">
    <property type="nucleotide sequence ID" value="NZ_JBHMDG010000034.1"/>
</dbReference>
<dbReference type="Proteomes" id="UP001589750">
    <property type="component" value="Unassembled WGS sequence"/>
</dbReference>
<evidence type="ECO:0008006" key="3">
    <source>
        <dbReference type="Google" id="ProtNLM"/>
    </source>
</evidence>
<dbReference type="EMBL" id="JBHMDG010000034">
    <property type="protein sequence ID" value="MFB9315572.1"/>
    <property type="molecule type" value="Genomic_DNA"/>
</dbReference>
<keyword evidence="2" id="KW-1185">Reference proteome</keyword>
<dbReference type="Gene3D" id="3.60.10.10">
    <property type="entry name" value="Endonuclease/exonuclease/phosphatase"/>
    <property type="match status" value="1"/>
</dbReference>
<organism evidence="1 2">
    <name type="scientific">Nocardioides plantarum</name>
    <dbReference type="NCBI Taxonomy" id="29299"/>
    <lineage>
        <taxon>Bacteria</taxon>
        <taxon>Bacillati</taxon>
        <taxon>Actinomycetota</taxon>
        <taxon>Actinomycetes</taxon>
        <taxon>Propionibacteriales</taxon>
        <taxon>Nocardioidaceae</taxon>
        <taxon>Nocardioides</taxon>
    </lineage>
</organism>
<sequence>MVTEATYTVRVANVYVLNRQAAADVPLLVAGSPHLVSVCEARRGWEPVLPAIAGYRYVGADQGTIGRREVGLLVREDVEVVESGLEPLSRAVPRSPVAHDRWGAWARVVLPGGVRALAWSTHRNAFVQRRDGGVRPVWRGTREYAAHARAETDLLHRHRAAGWPVLGGGDYNFRVPCGGLVDPARAWAYAPHRSFPALGLRYLAHGLDGVVLDPAAFEPSGALDVLDHDRTGSDHDWLTLTVRAVPGALG</sequence>
<name>A0ABV5KGP5_9ACTN</name>
<protein>
    <recommendedName>
        <fullName evidence="3">Endonuclease/exonuclease/phosphatase family protein</fullName>
    </recommendedName>
</protein>